<dbReference type="Gene3D" id="3.50.50.60">
    <property type="entry name" value="FAD/NAD(P)-binding domain"/>
    <property type="match status" value="1"/>
</dbReference>
<evidence type="ECO:0000256" key="8">
    <source>
        <dbReference type="ARBA" id="ARBA00023033"/>
    </source>
</evidence>
<dbReference type="GO" id="GO:0004502">
    <property type="term" value="F:kynurenine 3-monooxygenase activity"/>
    <property type="evidence" value="ECO:0007669"/>
    <property type="project" value="UniProtKB-EC"/>
</dbReference>
<keyword evidence="9" id="KW-0496">Mitochondrion</keyword>
<dbReference type="PRINTS" id="PR00420">
    <property type="entry name" value="RNGMNOXGNASE"/>
</dbReference>
<accession>J5J9P8</accession>
<dbReference type="SUPFAM" id="SSF51905">
    <property type="entry name" value="FAD/NAD(P)-binding domain"/>
    <property type="match status" value="1"/>
</dbReference>
<feature type="signal peptide" evidence="11">
    <location>
        <begin position="1"/>
        <end position="22"/>
    </location>
</feature>
<evidence type="ECO:0000256" key="4">
    <source>
        <dbReference type="ARBA" id="ARBA00022787"/>
    </source>
</evidence>
<dbReference type="RefSeq" id="XP_008603568.1">
    <property type="nucleotide sequence ID" value="XM_008605346.1"/>
</dbReference>
<dbReference type="EMBL" id="JH725257">
    <property type="protein sequence ID" value="EJP60801.1"/>
    <property type="molecule type" value="Genomic_DNA"/>
</dbReference>
<evidence type="ECO:0000259" key="12">
    <source>
        <dbReference type="Pfam" id="PF01494"/>
    </source>
</evidence>
<keyword evidence="4" id="KW-0472">Membrane</keyword>
<evidence type="ECO:0000313" key="14">
    <source>
        <dbReference type="Proteomes" id="UP000002762"/>
    </source>
</evidence>
<sequence length="796" mass="86805">MKATSLVITCGALAVAQQTALWVPDCGDEVLMLGTNVADEFKSLNTLSVEDINTILAFNTYTVVYESTAPSGFRYDRGYLVKDPPPQQIVTTCTTPLSGIGGATRATPTGLSSTSTQAKTGNATIAAASRSPQVATATSCYTTGQPVSKSAVVMNQVFSFCGVHTSLATPTRISSTVTYGGLKMLFQVNPATCDPEGGATRRDVMFIRPTGGMPTDSMQVFNRALWPCVHLWNLWEYCNDDHNNEGRGGSGILDCVEFSLRPLYSAAVQEGRVRGVGIDEFLLGVGFHVGFVQSGDVYGMFDAAAAEDRGYELARRDAAGLFELVLTFVQHAHIFPQRILSFCVLSNRSPASAISIDRKRSTGGSSHHLTAIMTRPQKMVIVGAGPVGALAALYAAQRGYVVESTYLRDPGVGRLSPGKFINLALSERGMNALRHAGQPELLQRVLDASVPMRGRMTHGKTVSGDLYEVSQDFDALGRTNFAIDRAALNANLLDCLDGLPNVKLFFNHKLIHVDFHSCTALVEDRDWLSLSIEVKFDIMVGADGAHSAVRYHMMKISRMDYQHEYLDVLWCELRMKPGKVRGDTAHAWKISPSHLHIWPAEDSMFIATPNKDGSFTCTLFMPASRFAALAADESRILPFFDANFPGVRNHISDTSLIRSFSECPHRSLVSIKCRPFHFGSSGVIVGDAAHAMAPFYGQGMDAGMEDVRLLFSVLDKHAHATGAALRGEQGEDDENNNSSSRAAKICGRALAEYSASRWRDAHTINDLAMQNYREMRTSQSTLYKLRKALEGFILRS</sequence>
<evidence type="ECO:0000256" key="7">
    <source>
        <dbReference type="ARBA" id="ARBA00023002"/>
    </source>
</evidence>
<keyword evidence="3" id="KW-0662">Pyridine nucleotide biosynthesis</keyword>
<dbReference type="GeneID" id="19893261"/>
<dbReference type="GO" id="GO:0071949">
    <property type="term" value="F:FAD binding"/>
    <property type="evidence" value="ECO:0007669"/>
    <property type="project" value="InterPro"/>
</dbReference>
<evidence type="ECO:0000256" key="5">
    <source>
        <dbReference type="ARBA" id="ARBA00022827"/>
    </source>
</evidence>
<organism evidence="13 14">
    <name type="scientific">Beauveria bassiana (strain ARSEF 2860)</name>
    <name type="common">White muscardine disease fungus</name>
    <name type="synonym">Tritirachium shiotae</name>
    <dbReference type="NCBI Taxonomy" id="655819"/>
    <lineage>
        <taxon>Eukaryota</taxon>
        <taxon>Fungi</taxon>
        <taxon>Dikarya</taxon>
        <taxon>Ascomycota</taxon>
        <taxon>Pezizomycotina</taxon>
        <taxon>Sordariomycetes</taxon>
        <taxon>Hypocreomycetidae</taxon>
        <taxon>Hypocreales</taxon>
        <taxon>Cordycipitaceae</taxon>
        <taxon>Beauveria</taxon>
    </lineage>
</organism>
<keyword evidence="4" id="KW-1000">Mitochondrion outer membrane</keyword>
<keyword evidence="11" id="KW-0732">Signal</keyword>
<dbReference type="InterPro" id="IPR002938">
    <property type="entry name" value="FAD-bd"/>
</dbReference>
<dbReference type="Proteomes" id="UP000002762">
    <property type="component" value="Unassembled WGS sequence"/>
</dbReference>
<evidence type="ECO:0000256" key="3">
    <source>
        <dbReference type="ARBA" id="ARBA00022642"/>
    </source>
</evidence>
<gene>
    <name evidence="13" type="ORF">BBA_10249</name>
</gene>
<keyword evidence="14" id="KW-1185">Reference proteome</keyword>
<proteinExistence type="predicted"/>
<comment type="cofactor">
    <cofactor evidence="1">
        <name>FAD</name>
        <dbReference type="ChEBI" id="CHEBI:57692"/>
    </cofactor>
</comment>
<keyword evidence="5" id="KW-0274">FAD</keyword>
<protein>
    <submittedName>
        <fullName evidence="13">Kynurenine 3-monooxygenase</fullName>
    </submittedName>
</protein>
<evidence type="ECO:0000256" key="2">
    <source>
        <dbReference type="ARBA" id="ARBA00022630"/>
    </source>
</evidence>
<dbReference type="AlphaFoldDB" id="J5J9P8"/>
<keyword evidence="8 13" id="KW-0503">Monooxygenase</keyword>
<keyword evidence="7" id="KW-0560">Oxidoreductase</keyword>
<feature type="domain" description="FAD-binding" evidence="12">
    <location>
        <begin position="379"/>
        <end position="717"/>
    </location>
</feature>
<keyword evidence="2" id="KW-0285">Flavoprotein</keyword>
<dbReference type="HOGENOM" id="CLU_353006_0_0_1"/>
<dbReference type="STRING" id="655819.J5J9P8"/>
<evidence type="ECO:0000256" key="6">
    <source>
        <dbReference type="ARBA" id="ARBA00022857"/>
    </source>
</evidence>
<evidence type="ECO:0000256" key="10">
    <source>
        <dbReference type="ARBA" id="ARBA00047818"/>
    </source>
</evidence>
<reference evidence="13 14" key="1">
    <citation type="journal article" date="2012" name="Sci. Rep.">
        <title>Genomic perspectives on the evolution of fungal entomopathogenicity in Beauveria bassiana.</title>
        <authorList>
            <person name="Xiao G."/>
            <person name="Ying S.H."/>
            <person name="Zheng P."/>
            <person name="Wang Z.L."/>
            <person name="Zhang S."/>
            <person name="Xie X.Q."/>
            <person name="Shang Y."/>
            <person name="St Leger R.J."/>
            <person name="Zhao G.P."/>
            <person name="Wang C."/>
            <person name="Feng M.G."/>
        </authorList>
    </citation>
    <scope>NUCLEOTIDE SEQUENCE [LARGE SCALE GENOMIC DNA]</scope>
    <source>
        <strain evidence="13 14">ARSEF 2860</strain>
    </source>
</reference>
<dbReference type="PANTHER" id="PTHR46028">
    <property type="entry name" value="KYNURENINE 3-MONOOXYGENASE"/>
    <property type="match status" value="1"/>
</dbReference>
<dbReference type="InParanoid" id="J5J9P8"/>
<dbReference type="InterPro" id="IPR036188">
    <property type="entry name" value="FAD/NAD-bd_sf"/>
</dbReference>
<keyword evidence="6" id="KW-0521">NADP</keyword>
<evidence type="ECO:0000313" key="13">
    <source>
        <dbReference type="EMBL" id="EJP60801.1"/>
    </source>
</evidence>
<dbReference type="PANTHER" id="PTHR46028:SF2">
    <property type="entry name" value="KYNURENINE 3-MONOOXYGENASE"/>
    <property type="match status" value="1"/>
</dbReference>
<dbReference type="Pfam" id="PF01494">
    <property type="entry name" value="FAD_binding_3"/>
    <property type="match status" value="1"/>
</dbReference>
<name>J5J9P8_BEAB2</name>
<feature type="chain" id="PRO_5003783642" evidence="11">
    <location>
        <begin position="23"/>
        <end position="796"/>
    </location>
</feature>
<evidence type="ECO:0000256" key="9">
    <source>
        <dbReference type="ARBA" id="ARBA00023128"/>
    </source>
</evidence>
<dbReference type="GO" id="GO:0019363">
    <property type="term" value="P:pyridine nucleotide biosynthetic process"/>
    <property type="evidence" value="ECO:0007669"/>
    <property type="project" value="UniProtKB-KW"/>
</dbReference>
<dbReference type="GO" id="GO:0070189">
    <property type="term" value="P:kynurenine metabolic process"/>
    <property type="evidence" value="ECO:0007669"/>
    <property type="project" value="TreeGrafter"/>
</dbReference>
<dbReference type="OrthoDB" id="10053569at2759"/>
<dbReference type="FunCoup" id="J5J9P8">
    <property type="interactions" value="750"/>
</dbReference>
<evidence type="ECO:0000256" key="11">
    <source>
        <dbReference type="SAM" id="SignalP"/>
    </source>
</evidence>
<dbReference type="FunFam" id="3.50.50.60:FF:000129">
    <property type="entry name" value="Kynurenine 3-monooxygenase"/>
    <property type="match status" value="1"/>
</dbReference>
<dbReference type="GO" id="GO:0005741">
    <property type="term" value="C:mitochondrial outer membrane"/>
    <property type="evidence" value="ECO:0007669"/>
    <property type="project" value="TreeGrafter"/>
</dbReference>
<comment type="catalytic activity">
    <reaction evidence="10">
        <text>L-kynurenine + NADPH + O2 + H(+) = 3-hydroxy-L-kynurenine + NADP(+) + H2O</text>
        <dbReference type="Rhea" id="RHEA:20545"/>
        <dbReference type="ChEBI" id="CHEBI:15377"/>
        <dbReference type="ChEBI" id="CHEBI:15378"/>
        <dbReference type="ChEBI" id="CHEBI:15379"/>
        <dbReference type="ChEBI" id="CHEBI:57783"/>
        <dbReference type="ChEBI" id="CHEBI:57959"/>
        <dbReference type="ChEBI" id="CHEBI:58125"/>
        <dbReference type="ChEBI" id="CHEBI:58349"/>
        <dbReference type="EC" id="1.14.13.9"/>
    </reaction>
</comment>
<evidence type="ECO:0000256" key="1">
    <source>
        <dbReference type="ARBA" id="ARBA00001974"/>
    </source>
</evidence>